<dbReference type="PANTHER" id="PTHR43744:SF12">
    <property type="entry name" value="ABC TRANSPORTER PERMEASE PROTEIN MG189-RELATED"/>
    <property type="match status" value="1"/>
</dbReference>
<evidence type="ECO:0000256" key="8">
    <source>
        <dbReference type="SAM" id="MobiDB-lite"/>
    </source>
</evidence>
<dbReference type="EMBL" id="LT598496">
    <property type="protein sequence ID" value="SBV30792.1"/>
    <property type="molecule type" value="Genomic_DNA"/>
</dbReference>
<organism evidence="10 11">
    <name type="scientific">Micromonospora krabiensis</name>
    <dbReference type="NCBI Taxonomy" id="307121"/>
    <lineage>
        <taxon>Bacteria</taxon>
        <taxon>Bacillati</taxon>
        <taxon>Actinomycetota</taxon>
        <taxon>Actinomycetes</taxon>
        <taxon>Micromonosporales</taxon>
        <taxon>Micromonosporaceae</taxon>
        <taxon>Micromonospora</taxon>
    </lineage>
</organism>
<feature type="transmembrane region" description="Helical" evidence="7">
    <location>
        <begin position="163"/>
        <end position="184"/>
    </location>
</feature>
<dbReference type="OrthoDB" id="61122at2"/>
<dbReference type="GO" id="GO:0005886">
    <property type="term" value="C:plasma membrane"/>
    <property type="evidence" value="ECO:0007669"/>
    <property type="project" value="UniProtKB-SubCell"/>
</dbReference>
<comment type="subcellular location">
    <subcellularLocation>
        <location evidence="1 7">Cell membrane</location>
        <topology evidence="1 7">Multi-pass membrane protein</topology>
    </subcellularLocation>
</comment>
<gene>
    <name evidence="10" type="ORF">GA0070620_6394</name>
</gene>
<name>A0A1C3NDX2_9ACTN</name>
<accession>A0A1C3NDX2</accession>
<comment type="similarity">
    <text evidence="7">Belongs to the binding-protein-dependent transport system permease family.</text>
</comment>
<keyword evidence="5 7" id="KW-1133">Transmembrane helix</keyword>
<feature type="domain" description="ABC transmembrane type-1" evidence="9">
    <location>
        <begin position="92"/>
        <end position="286"/>
    </location>
</feature>
<keyword evidence="11" id="KW-1185">Reference proteome</keyword>
<evidence type="ECO:0000256" key="2">
    <source>
        <dbReference type="ARBA" id="ARBA00022448"/>
    </source>
</evidence>
<feature type="region of interest" description="Disordered" evidence="8">
    <location>
        <begin position="1"/>
        <end position="21"/>
    </location>
</feature>
<evidence type="ECO:0000256" key="5">
    <source>
        <dbReference type="ARBA" id="ARBA00022989"/>
    </source>
</evidence>
<evidence type="ECO:0000313" key="11">
    <source>
        <dbReference type="Proteomes" id="UP000199393"/>
    </source>
</evidence>
<sequence length="300" mass="33103">MTTLDRAAPATTGAEPAPGDRPVRREIGVANVFSHGFLVLWGALTVLPLLWMVLSSFKTNGEILADPWGLPSALRFDNWGRAWSEAHIGRYFLNSIVVVAGSVSLTMLMGAAAAYVFGRYEFRGRQFVYYLFVGGLMFPVFLALVPLFFVVRNAGLFNTWTGLILVYSAYSLPFTVFFLTAFFRTLPTSVAEAALVDGCGHFRLFFRVMLPMARPGLISVAIFNFLSHWNQFLLPQVLMQGDDSKWVLAQGLFALSVSQGYAGDYARLFAGLTIAVLPVLVVYLVFQRQVQSGLTAGQLK</sequence>
<dbReference type="RefSeq" id="WP_091597333.1">
    <property type="nucleotide sequence ID" value="NZ_JBHRWG010000002.1"/>
</dbReference>
<dbReference type="Proteomes" id="UP000199393">
    <property type="component" value="Chromosome I"/>
</dbReference>
<dbReference type="PANTHER" id="PTHR43744">
    <property type="entry name" value="ABC TRANSPORTER PERMEASE PROTEIN MG189-RELATED-RELATED"/>
    <property type="match status" value="1"/>
</dbReference>
<evidence type="ECO:0000313" key="10">
    <source>
        <dbReference type="EMBL" id="SBV30792.1"/>
    </source>
</evidence>
<keyword evidence="3" id="KW-1003">Cell membrane</keyword>
<protein>
    <submittedName>
        <fullName evidence="10">N-acetylglucosamine transport system permease protein</fullName>
    </submittedName>
</protein>
<dbReference type="STRING" id="307121.GA0070620_6394"/>
<feature type="transmembrane region" description="Helical" evidence="7">
    <location>
        <begin position="91"/>
        <end position="115"/>
    </location>
</feature>
<feature type="transmembrane region" description="Helical" evidence="7">
    <location>
        <begin position="32"/>
        <end position="54"/>
    </location>
</feature>
<evidence type="ECO:0000256" key="1">
    <source>
        <dbReference type="ARBA" id="ARBA00004651"/>
    </source>
</evidence>
<dbReference type="SUPFAM" id="SSF161098">
    <property type="entry name" value="MetI-like"/>
    <property type="match status" value="1"/>
</dbReference>
<evidence type="ECO:0000259" key="9">
    <source>
        <dbReference type="PROSITE" id="PS50928"/>
    </source>
</evidence>
<dbReference type="PROSITE" id="PS50928">
    <property type="entry name" value="ABC_TM1"/>
    <property type="match status" value="1"/>
</dbReference>
<dbReference type="Pfam" id="PF00528">
    <property type="entry name" value="BPD_transp_1"/>
    <property type="match status" value="1"/>
</dbReference>
<feature type="transmembrane region" description="Helical" evidence="7">
    <location>
        <begin position="127"/>
        <end position="151"/>
    </location>
</feature>
<keyword evidence="4 7" id="KW-0812">Transmembrane</keyword>
<evidence type="ECO:0000256" key="7">
    <source>
        <dbReference type="RuleBase" id="RU363032"/>
    </source>
</evidence>
<keyword evidence="2 7" id="KW-0813">Transport</keyword>
<proteinExistence type="inferred from homology"/>
<feature type="compositionally biased region" description="Low complexity" evidence="8">
    <location>
        <begin position="7"/>
        <end position="17"/>
    </location>
</feature>
<dbReference type="PATRIC" id="fig|307121.4.peg.6515"/>
<dbReference type="AlphaFoldDB" id="A0A1C3NDX2"/>
<dbReference type="CDD" id="cd06261">
    <property type="entry name" value="TM_PBP2"/>
    <property type="match status" value="1"/>
</dbReference>
<dbReference type="InterPro" id="IPR000515">
    <property type="entry name" value="MetI-like"/>
</dbReference>
<dbReference type="Gene3D" id="1.10.3720.10">
    <property type="entry name" value="MetI-like"/>
    <property type="match status" value="1"/>
</dbReference>
<feature type="transmembrane region" description="Helical" evidence="7">
    <location>
        <begin position="204"/>
        <end position="226"/>
    </location>
</feature>
<dbReference type="GO" id="GO:0055085">
    <property type="term" value="P:transmembrane transport"/>
    <property type="evidence" value="ECO:0007669"/>
    <property type="project" value="InterPro"/>
</dbReference>
<evidence type="ECO:0000256" key="3">
    <source>
        <dbReference type="ARBA" id="ARBA00022475"/>
    </source>
</evidence>
<reference evidence="11" key="1">
    <citation type="submission" date="2016-06" db="EMBL/GenBank/DDBJ databases">
        <authorList>
            <person name="Varghese N."/>
        </authorList>
    </citation>
    <scope>NUCLEOTIDE SEQUENCE [LARGE SCALE GENOMIC DNA]</scope>
    <source>
        <strain evidence="11">DSM 45344</strain>
    </source>
</reference>
<feature type="transmembrane region" description="Helical" evidence="7">
    <location>
        <begin position="268"/>
        <end position="286"/>
    </location>
</feature>
<dbReference type="InterPro" id="IPR035906">
    <property type="entry name" value="MetI-like_sf"/>
</dbReference>
<evidence type="ECO:0000256" key="6">
    <source>
        <dbReference type="ARBA" id="ARBA00023136"/>
    </source>
</evidence>
<evidence type="ECO:0000256" key="4">
    <source>
        <dbReference type="ARBA" id="ARBA00022692"/>
    </source>
</evidence>
<keyword evidence="6 7" id="KW-0472">Membrane</keyword>